<feature type="coiled-coil region" evidence="1">
    <location>
        <begin position="311"/>
        <end position="342"/>
    </location>
</feature>
<name>A0AAE4B4R7_9RHOB</name>
<dbReference type="AlphaFoldDB" id="A0AAE4B4R7"/>
<dbReference type="Proteomes" id="UP001226762">
    <property type="component" value="Unassembled WGS sequence"/>
</dbReference>
<reference evidence="2" key="1">
    <citation type="submission" date="2022-07" db="EMBL/GenBank/DDBJ databases">
        <authorList>
            <person name="Otstavnykh N."/>
            <person name="Isaeva M."/>
            <person name="Bystritskaya E."/>
        </authorList>
    </citation>
    <scope>NUCLEOTIDE SEQUENCE</scope>
    <source>
        <strain evidence="2">KCTC 52189</strain>
    </source>
</reference>
<evidence type="ECO:0000313" key="3">
    <source>
        <dbReference type="Proteomes" id="UP001226762"/>
    </source>
</evidence>
<organism evidence="2 3">
    <name type="scientific">Marimonas arenosa</name>
    <dbReference type="NCBI Taxonomy" id="1795305"/>
    <lineage>
        <taxon>Bacteria</taxon>
        <taxon>Pseudomonadati</taxon>
        <taxon>Pseudomonadota</taxon>
        <taxon>Alphaproteobacteria</taxon>
        <taxon>Rhodobacterales</taxon>
        <taxon>Paracoccaceae</taxon>
        <taxon>Marimonas</taxon>
    </lineage>
</organism>
<gene>
    <name evidence="2" type="ORF">NO357_11450</name>
</gene>
<comment type="caution">
    <text evidence="2">The sequence shown here is derived from an EMBL/GenBank/DDBJ whole genome shotgun (WGS) entry which is preliminary data.</text>
</comment>
<evidence type="ECO:0000313" key="2">
    <source>
        <dbReference type="EMBL" id="MDQ2090515.1"/>
    </source>
</evidence>
<dbReference type="RefSeq" id="WP_306735794.1">
    <property type="nucleotide sequence ID" value="NZ_JANHAX010000003.1"/>
</dbReference>
<reference evidence="2" key="2">
    <citation type="submission" date="2023-02" db="EMBL/GenBank/DDBJ databases">
        <title>'Rhodoalgimonas zhirmunskyi' gen. nov., isolated from a red alga.</title>
        <authorList>
            <person name="Nedashkovskaya O.I."/>
            <person name="Otstavnykh N.Y."/>
            <person name="Bystritskaya E.P."/>
            <person name="Balabanova L.A."/>
            <person name="Isaeva M.P."/>
        </authorList>
    </citation>
    <scope>NUCLEOTIDE SEQUENCE</scope>
    <source>
        <strain evidence="2">KCTC 52189</strain>
    </source>
</reference>
<evidence type="ECO:0000256" key="1">
    <source>
        <dbReference type="SAM" id="Coils"/>
    </source>
</evidence>
<keyword evidence="1" id="KW-0175">Coiled coil</keyword>
<accession>A0AAE4B4R7</accession>
<dbReference type="EMBL" id="JANHAX010000003">
    <property type="protein sequence ID" value="MDQ2090515.1"/>
    <property type="molecule type" value="Genomic_DNA"/>
</dbReference>
<sequence>MEVSQVVQLANWYQTHFQEVKSEYSALVSVLQNNSQQASQQPVADPLKALSRALREMPTSELSTLQMQVLERLGVAHLVGKAGRAWIIRTVQTKTYDPATTFQTVQEAFQKMEQAQNQLDEFKNSAARIGFKRGDVIDTPTPYAFNVIFQGGAAITNVTDWKRTAADWELYLGSVAVVAGERPEDVAVVGAQNGSIIFTLSAAPIVTKILATVSKHIASIANDYLDFQLKREELERSRMYSDAIKKDLTRQERERREESKAALMKVVREMQPNAAPEAITKLEKAIDRYITFTEKGGEMDYMLPPPLDAESEDYDEDLAQAVEEVRDLIQDYREEVQKTKLLTHEEDDDEFDDDS</sequence>
<protein>
    <submittedName>
        <fullName evidence="2">Uncharacterized protein</fullName>
    </submittedName>
</protein>
<proteinExistence type="predicted"/>
<keyword evidence="3" id="KW-1185">Reference proteome</keyword>